<dbReference type="WBParaSite" id="ALUE_0002072501-mRNA-1">
    <property type="protein sequence ID" value="ALUE_0002072501-mRNA-1"/>
    <property type="gene ID" value="ALUE_0002072501"/>
</dbReference>
<keyword evidence="1" id="KW-1185">Reference proteome</keyword>
<accession>A0A0M3IPP7</accession>
<name>A0A0M3IPP7_ASCLU</name>
<dbReference type="AlphaFoldDB" id="A0A0M3IPP7"/>
<evidence type="ECO:0000313" key="2">
    <source>
        <dbReference type="WBParaSite" id="ALUE_0002072501-mRNA-1"/>
    </source>
</evidence>
<proteinExistence type="predicted"/>
<reference evidence="2" key="1">
    <citation type="submission" date="2017-02" db="UniProtKB">
        <authorList>
            <consortium name="WormBaseParasite"/>
        </authorList>
    </citation>
    <scope>IDENTIFICATION</scope>
</reference>
<sequence length="95" mass="11605">MRSRKSTTPMNSSYRRRLQNELNRLRNDLEVEWAKLSDKSEITFEWPINCPLEVHELVGPERFDSKNPKYMMPFFWSKEPIPATRSWYDIYYRLS</sequence>
<evidence type="ECO:0000313" key="1">
    <source>
        <dbReference type="Proteomes" id="UP000036681"/>
    </source>
</evidence>
<organism evidence="1 2">
    <name type="scientific">Ascaris lumbricoides</name>
    <name type="common">Giant roundworm</name>
    <dbReference type="NCBI Taxonomy" id="6252"/>
    <lineage>
        <taxon>Eukaryota</taxon>
        <taxon>Metazoa</taxon>
        <taxon>Ecdysozoa</taxon>
        <taxon>Nematoda</taxon>
        <taxon>Chromadorea</taxon>
        <taxon>Rhabditida</taxon>
        <taxon>Spirurina</taxon>
        <taxon>Ascaridomorpha</taxon>
        <taxon>Ascaridoidea</taxon>
        <taxon>Ascarididae</taxon>
        <taxon>Ascaris</taxon>
    </lineage>
</organism>
<dbReference type="Proteomes" id="UP000036681">
    <property type="component" value="Unplaced"/>
</dbReference>
<protein>
    <submittedName>
        <fullName evidence="2">UBC core domain-containing protein</fullName>
    </submittedName>
</protein>